<name>A0A9P9A4D4_9PEZI</name>
<dbReference type="AlphaFoldDB" id="A0A9P9A4D4"/>
<evidence type="ECO:0000256" key="1">
    <source>
        <dbReference type="SAM" id="MobiDB-lite"/>
    </source>
</evidence>
<feature type="region of interest" description="Disordered" evidence="1">
    <location>
        <begin position="309"/>
        <end position="341"/>
    </location>
</feature>
<dbReference type="GeneID" id="70130608"/>
<dbReference type="RefSeq" id="XP_045965543.1">
    <property type="nucleotide sequence ID" value="XM_046101716.1"/>
</dbReference>
<feature type="region of interest" description="Disordered" evidence="1">
    <location>
        <begin position="385"/>
        <end position="429"/>
    </location>
</feature>
<protein>
    <submittedName>
        <fullName evidence="2">Uncharacterized protein</fullName>
    </submittedName>
</protein>
<dbReference type="EMBL" id="JAGPXC010000001">
    <property type="protein sequence ID" value="KAH6661412.1"/>
    <property type="molecule type" value="Genomic_DNA"/>
</dbReference>
<dbReference type="Proteomes" id="UP000758603">
    <property type="component" value="Unassembled WGS sequence"/>
</dbReference>
<feature type="region of interest" description="Disordered" evidence="1">
    <location>
        <begin position="270"/>
        <end position="289"/>
    </location>
</feature>
<evidence type="ECO:0000313" key="2">
    <source>
        <dbReference type="EMBL" id="KAH6661412.1"/>
    </source>
</evidence>
<feature type="compositionally biased region" description="Basic and acidic residues" evidence="1">
    <location>
        <begin position="321"/>
        <end position="333"/>
    </location>
</feature>
<keyword evidence="3" id="KW-1185">Reference proteome</keyword>
<sequence>MPSDQSPDNPFVRFKKEIDSQFSRIWHGNRQDVNSVGLYADKKAEGLPPMPLSSFSSDNINSEPDETLTLGGVAEQLRFQTISSWLNFSSYSPENLYFMPQPSPKDLPPEPLAHFTFHDALEDLLLVRSGQPLRDLEQIRAGRTSHMDSLFDIFVQAFSSRPWRAALEDRGLWDAYFPRSDFQQGAQSILRQVAEAGQQGKSWQRSDVLVRSLVKQAASCEDEVKVSSIMGHLASLGPSAFFGFVGDDLSHVIHELDELHSPWAKKLGLRAPKDSSAGAADTSGGKPTTEEDLHQVLYSHFAQGWPKTLPSWDDYPASQHDTPEDTSTDRETENSTDTNTVTLTDGSRIVTKTERRSRGGIIKTSLTIEKHDPQGKVLERSVKTRTFSSSGGDGHPGYSWSRGNGGFSNGPTKDKNTAGPSGWFWTKDE</sequence>
<comment type="caution">
    <text evidence="2">The sequence shown here is derived from an EMBL/GenBank/DDBJ whole genome shotgun (WGS) entry which is preliminary data.</text>
</comment>
<proteinExistence type="predicted"/>
<accession>A0A9P9A4D4</accession>
<gene>
    <name evidence="2" type="ORF">BKA67DRAFT_551118</name>
</gene>
<evidence type="ECO:0000313" key="3">
    <source>
        <dbReference type="Proteomes" id="UP000758603"/>
    </source>
</evidence>
<organism evidence="2 3">
    <name type="scientific">Truncatella angustata</name>
    <dbReference type="NCBI Taxonomy" id="152316"/>
    <lineage>
        <taxon>Eukaryota</taxon>
        <taxon>Fungi</taxon>
        <taxon>Dikarya</taxon>
        <taxon>Ascomycota</taxon>
        <taxon>Pezizomycotina</taxon>
        <taxon>Sordariomycetes</taxon>
        <taxon>Xylariomycetidae</taxon>
        <taxon>Amphisphaeriales</taxon>
        <taxon>Sporocadaceae</taxon>
        <taxon>Truncatella</taxon>
    </lineage>
</organism>
<reference evidence="2" key="1">
    <citation type="journal article" date="2021" name="Nat. Commun.">
        <title>Genetic determinants of endophytism in the Arabidopsis root mycobiome.</title>
        <authorList>
            <person name="Mesny F."/>
            <person name="Miyauchi S."/>
            <person name="Thiergart T."/>
            <person name="Pickel B."/>
            <person name="Atanasova L."/>
            <person name="Karlsson M."/>
            <person name="Huettel B."/>
            <person name="Barry K.W."/>
            <person name="Haridas S."/>
            <person name="Chen C."/>
            <person name="Bauer D."/>
            <person name="Andreopoulos W."/>
            <person name="Pangilinan J."/>
            <person name="LaButti K."/>
            <person name="Riley R."/>
            <person name="Lipzen A."/>
            <person name="Clum A."/>
            <person name="Drula E."/>
            <person name="Henrissat B."/>
            <person name="Kohler A."/>
            <person name="Grigoriev I.V."/>
            <person name="Martin F.M."/>
            <person name="Hacquard S."/>
        </authorList>
    </citation>
    <scope>NUCLEOTIDE SEQUENCE</scope>
    <source>
        <strain evidence="2">MPI-SDFR-AT-0073</strain>
    </source>
</reference>
<dbReference type="OrthoDB" id="4586300at2759"/>